<dbReference type="SMART" id="SM00466">
    <property type="entry name" value="SRA"/>
    <property type="match status" value="1"/>
</dbReference>
<name>A0A8H6Y1G9_9AGAR</name>
<dbReference type="InterPro" id="IPR045134">
    <property type="entry name" value="UHRF1/2-like"/>
</dbReference>
<dbReference type="Proteomes" id="UP000620124">
    <property type="component" value="Unassembled WGS sequence"/>
</dbReference>
<comment type="caution">
    <text evidence="5">The sequence shown here is derived from an EMBL/GenBank/DDBJ whole genome shotgun (WGS) entry which is preliminary data.</text>
</comment>
<protein>
    <recommendedName>
        <fullName evidence="4">YDG domain-containing protein</fullName>
    </recommendedName>
</protein>
<reference evidence="5" key="1">
    <citation type="submission" date="2020-05" db="EMBL/GenBank/DDBJ databases">
        <title>Mycena genomes resolve the evolution of fungal bioluminescence.</title>
        <authorList>
            <person name="Tsai I.J."/>
        </authorList>
    </citation>
    <scope>NUCLEOTIDE SEQUENCE</scope>
    <source>
        <strain evidence="5">CCC161011</strain>
    </source>
</reference>
<dbReference type="GO" id="GO:0061630">
    <property type="term" value="F:ubiquitin protein ligase activity"/>
    <property type="evidence" value="ECO:0007669"/>
    <property type="project" value="TreeGrafter"/>
</dbReference>
<evidence type="ECO:0000256" key="2">
    <source>
        <dbReference type="PROSITE-ProRule" id="PRU00358"/>
    </source>
</evidence>
<dbReference type="OrthoDB" id="2270193at2759"/>
<dbReference type="PANTHER" id="PTHR14140">
    <property type="entry name" value="E3 UBIQUITIN-PROTEIN LIGASE UHRF-RELATED"/>
    <property type="match status" value="1"/>
</dbReference>
<accession>A0A8H6Y1G9</accession>
<evidence type="ECO:0000256" key="3">
    <source>
        <dbReference type="SAM" id="MobiDB-lite"/>
    </source>
</evidence>
<dbReference type="PANTHER" id="PTHR14140:SF27">
    <property type="entry name" value="OS04G0289800 PROTEIN"/>
    <property type="match status" value="1"/>
</dbReference>
<dbReference type="GO" id="GO:0005634">
    <property type="term" value="C:nucleus"/>
    <property type="evidence" value="ECO:0007669"/>
    <property type="project" value="UniProtKB-SubCell"/>
</dbReference>
<dbReference type="Pfam" id="PF02182">
    <property type="entry name" value="SAD_SRA"/>
    <property type="match status" value="1"/>
</dbReference>
<gene>
    <name evidence="5" type="ORF">MVEN_01353200</name>
</gene>
<dbReference type="EMBL" id="JACAZI010000010">
    <property type="protein sequence ID" value="KAF7350476.1"/>
    <property type="molecule type" value="Genomic_DNA"/>
</dbReference>
<dbReference type="GO" id="GO:0044027">
    <property type="term" value="P:negative regulation of gene expression via chromosomal CpG island methylation"/>
    <property type="evidence" value="ECO:0007669"/>
    <property type="project" value="TreeGrafter"/>
</dbReference>
<feature type="domain" description="YDG" evidence="4">
    <location>
        <begin position="10"/>
        <end position="162"/>
    </location>
</feature>
<feature type="region of interest" description="Disordered" evidence="3">
    <location>
        <begin position="196"/>
        <end position="243"/>
    </location>
</feature>
<dbReference type="AlphaFoldDB" id="A0A8H6Y1G9"/>
<feature type="compositionally biased region" description="Polar residues" evidence="3">
    <location>
        <begin position="89"/>
        <end position="101"/>
    </location>
</feature>
<evidence type="ECO:0000313" key="6">
    <source>
        <dbReference type="Proteomes" id="UP000620124"/>
    </source>
</evidence>
<evidence type="ECO:0000313" key="5">
    <source>
        <dbReference type="EMBL" id="KAF7350476.1"/>
    </source>
</evidence>
<proteinExistence type="predicted"/>
<evidence type="ECO:0000256" key="1">
    <source>
        <dbReference type="ARBA" id="ARBA00023242"/>
    </source>
</evidence>
<dbReference type="SUPFAM" id="SSF88697">
    <property type="entry name" value="PUA domain-like"/>
    <property type="match status" value="1"/>
</dbReference>
<dbReference type="InterPro" id="IPR015947">
    <property type="entry name" value="PUA-like_sf"/>
</dbReference>
<keyword evidence="1 2" id="KW-0539">Nucleus</keyword>
<dbReference type="GO" id="GO:0016567">
    <property type="term" value="P:protein ubiquitination"/>
    <property type="evidence" value="ECO:0007669"/>
    <property type="project" value="TreeGrafter"/>
</dbReference>
<evidence type="ECO:0000259" key="4">
    <source>
        <dbReference type="PROSITE" id="PS51015"/>
    </source>
</evidence>
<dbReference type="InterPro" id="IPR036987">
    <property type="entry name" value="SRA-YDG_sf"/>
</dbReference>
<dbReference type="Gene3D" id="2.30.280.10">
    <property type="entry name" value="SRA-YDG"/>
    <property type="match status" value="1"/>
</dbReference>
<dbReference type="PROSITE" id="PS51015">
    <property type="entry name" value="YDG"/>
    <property type="match status" value="1"/>
</dbReference>
<organism evidence="5 6">
    <name type="scientific">Mycena venus</name>
    <dbReference type="NCBI Taxonomy" id="2733690"/>
    <lineage>
        <taxon>Eukaryota</taxon>
        <taxon>Fungi</taxon>
        <taxon>Dikarya</taxon>
        <taxon>Basidiomycota</taxon>
        <taxon>Agaricomycotina</taxon>
        <taxon>Agaricomycetes</taxon>
        <taxon>Agaricomycetidae</taxon>
        <taxon>Agaricales</taxon>
        <taxon>Marasmiineae</taxon>
        <taxon>Mycenaceae</taxon>
        <taxon>Mycena</taxon>
    </lineage>
</organism>
<feature type="compositionally biased region" description="Basic and acidic residues" evidence="3">
    <location>
        <begin position="74"/>
        <end position="86"/>
    </location>
</feature>
<dbReference type="InterPro" id="IPR003105">
    <property type="entry name" value="SRA_YDG"/>
</dbReference>
<comment type="subcellular location">
    <subcellularLocation>
        <location evidence="2">Nucleus</location>
    </subcellularLocation>
</comment>
<feature type="compositionally biased region" description="Basic and acidic residues" evidence="3">
    <location>
        <begin position="216"/>
        <end position="225"/>
    </location>
</feature>
<sequence length="243" mass="26906">MVRHDPRVHGDFSDIPVGLMFADRKDIFDAGLHGHLLAGIFGTKAEGGAFSIVLNDSYEDDEDRGETIIYTGEGKGKPEEGQEPKPGKNKQQGDQDMNSPGNAALKKNVESKLPVRVIRGPNGNINYCPMEGYRYDGLYTVERAYMEEGKAGFKMCRFELKRATEPLQAPLPLHVTGQGKSDEFWSPNGRETLAVERLNNRAAPEDTSPTTTPRTVEQRRQEITGKSRLPPSLSFKKKSPTTA</sequence>
<feature type="region of interest" description="Disordered" evidence="3">
    <location>
        <begin position="69"/>
        <end position="108"/>
    </location>
</feature>
<keyword evidence="6" id="KW-1185">Reference proteome</keyword>